<keyword evidence="1" id="KW-1003">Cell membrane</keyword>
<keyword evidence="14" id="KW-1185">Reference proteome</keyword>
<evidence type="ECO:0000256" key="2">
    <source>
        <dbReference type="ARBA" id="ARBA00022670"/>
    </source>
</evidence>
<keyword evidence="8 10" id="KW-0482">Metalloprotease</keyword>
<dbReference type="EC" id="3.4.24.-" evidence="13"/>
<evidence type="ECO:0000259" key="12">
    <source>
        <dbReference type="Pfam" id="PF01435"/>
    </source>
</evidence>
<reference evidence="13 14" key="1">
    <citation type="journal article" date="2019" name="Int. J. Syst. Evol. Microbiol.">
        <title>The Global Catalogue of Microorganisms (GCM) 10K type strain sequencing project: providing services to taxonomists for standard genome sequencing and annotation.</title>
        <authorList>
            <consortium name="The Broad Institute Genomics Platform"/>
            <consortium name="The Broad Institute Genome Sequencing Center for Infectious Disease"/>
            <person name="Wu L."/>
            <person name="Ma J."/>
        </authorList>
    </citation>
    <scope>NUCLEOTIDE SEQUENCE [LARGE SCALE GENOMIC DNA]</scope>
    <source>
        <strain evidence="13 14">CGMCC 1.12563</strain>
    </source>
</reference>
<accession>A0ABD6ATA1</accession>
<feature type="domain" description="Peptidase M48" evidence="12">
    <location>
        <begin position="111"/>
        <end position="335"/>
    </location>
</feature>
<sequence>MDWSPDRHLQLRMAATLFALVLTVVVATLAVWGIVLAMTAVAGAVVGGVLEREGLLRAVGVDSLVSLWVASSALLTIGLVGYVAHRQRTAPDYAVATTGARRVDRSDAPALLDTVRSVAQQADTPVPDVYLAPTETPLSLVTGYAESNTHLVVSTGLLDALDERELEAVLAHELAHVKNRDATVMTTTGLLTMAASRVFELLRGPTAGVEHGRVSRASYADAVVTVGLLFAAPVWAVGRVLGASLSRAREFAADRGAAAITGDPAALASALRSVEERLAEHDAPDRRSPVVASLSIVGRSPPAGSTVLGPVWRLGRRMLASHPPTSARTERLRHLERRQETTTITDSD</sequence>
<dbReference type="InterPro" id="IPR050083">
    <property type="entry name" value="HtpX_protease"/>
</dbReference>
<dbReference type="GO" id="GO:0008237">
    <property type="term" value="F:metallopeptidase activity"/>
    <property type="evidence" value="ECO:0007669"/>
    <property type="project" value="UniProtKB-KW"/>
</dbReference>
<evidence type="ECO:0000256" key="3">
    <source>
        <dbReference type="ARBA" id="ARBA00022692"/>
    </source>
</evidence>
<comment type="similarity">
    <text evidence="10">Belongs to the peptidase M48 family.</text>
</comment>
<dbReference type="Pfam" id="PF01435">
    <property type="entry name" value="Peptidase_M48"/>
    <property type="match status" value="1"/>
</dbReference>
<evidence type="ECO:0000256" key="1">
    <source>
        <dbReference type="ARBA" id="ARBA00022475"/>
    </source>
</evidence>
<evidence type="ECO:0000256" key="9">
    <source>
        <dbReference type="ARBA" id="ARBA00023136"/>
    </source>
</evidence>
<keyword evidence="4" id="KW-0479">Metal-binding</keyword>
<organism evidence="13 14">
    <name type="scientific">Halomarina rubra</name>
    <dbReference type="NCBI Taxonomy" id="2071873"/>
    <lineage>
        <taxon>Archaea</taxon>
        <taxon>Methanobacteriati</taxon>
        <taxon>Methanobacteriota</taxon>
        <taxon>Stenosarchaea group</taxon>
        <taxon>Halobacteria</taxon>
        <taxon>Halobacteriales</taxon>
        <taxon>Natronomonadaceae</taxon>
        <taxon>Halomarina</taxon>
    </lineage>
</organism>
<evidence type="ECO:0000256" key="8">
    <source>
        <dbReference type="ARBA" id="ARBA00023049"/>
    </source>
</evidence>
<evidence type="ECO:0000256" key="4">
    <source>
        <dbReference type="ARBA" id="ARBA00022723"/>
    </source>
</evidence>
<gene>
    <name evidence="13" type="ORF">ACFSBT_04785</name>
</gene>
<keyword evidence="7 11" id="KW-1133">Transmembrane helix</keyword>
<evidence type="ECO:0000256" key="6">
    <source>
        <dbReference type="ARBA" id="ARBA00022833"/>
    </source>
</evidence>
<dbReference type="PANTHER" id="PTHR43221">
    <property type="entry name" value="PROTEASE HTPX"/>
    <property type="match status" value="1"/>
</dbReference>
<evidence type="ECO:0000256" key="5">
    <source>
        <dbReference type="ARBA" id="ARBA00022801"/>
    </source>
</evidence>
<keyword evidence="9 11" id="KW-0472">Membrane</keyword>
<proteinExistence type="inferred from homology"/>
<evidence type="ECO:0000256" key="10">
    <source>
        <dbReference type="RuleBase" id="RU003983"/>
    </source>
</evidence>
<keyword evidence="5 10" id="KW-0378">Hydrolase</keyword>
<keyword evidence="3 11" id="KW-0812">Transmembrane</keyword>
<dbReference type="RefSeq" id="WP_250872566.1">
    <property type="nucleotide sequence ID" value="NZ_JALXFV010000002.1"/>
</dbReference>
<feature type="transmembrane region" description="Helical" evidence="11">
    <location>
        <begin position="17"/>
        <end position="45"/>
    </location>
</feature>
<keyword evidence="6 10" id="KW-0862">Zinc</keyword>
<comment type="caution">
    <text evidence="13">The sequence shown here is derived from an EMBL/GenBank/DDBJ whole genome shotgun (WGS) entry which is preliminary data.</text>
</comment>
<keyword evidence="2 10" id="KW-0645">Protease</keyword>
<evidence type="ECO:0000313" key="13">
    <source>
        <dbReference type="EMBL" id="MFD1512596.1"/>
    </source>
</evidence>
<evidence type="ECO:0000313" key="14">
    <source>
        <dbReference type="Proteomes" id="UP001597187"/>
    </source>
</evidence>
<protein>
    <submittedName>
        <fullName evidence="13">M48 family metalloprotease</fullName>
        <ecNumber evidence="13">3.4.24.-</ecNumber>
    </submittedName>
</protein>
<dbReference type="Proteomes" id="UP001597187">
    <property type="component" value="Unassembled WGS sequence"/>
</dbReference>
<dbReference type="PANTHER" id="PTHR43221:SF2">
    <property type="entry name" value="PROTEASE HTPX HOMOLOG"/>
    <property type="match status" value="1"/>
</dbReference>
<dbReference type="InterPro" id="IPR001915">
    <property type="entry name" value="Peptidase_M48"/>
</dbReference>
<comment type="cofactor">
    <cofactor evidence="10">
        <name>Zn(2+)</name>
        <dbReference type="ChEBI" id="CHEBI:29105"/>
    </cofactor>
    <text evidence="10">Binds 1 zinc ion per subunit.</text>
</comment>
<dbReference type="Gene3D" id="3.30.2010.10">
    <property type="entry name" value="Metalloproteases ('zincins'), catalytic domain"/>
    <property type="match status" value="1"/>
</dbReference>
<evidence type="ECO:0000256" key="11">
    <source>
        <dbReference type="SAM" id="Phobius"/>
    </source>
</evidence>
<dbReference type="GO" id="GO:0046872">
    <property type="term" value="F:metal ion binding"/>
    <property type="evidence" value="ECO:0007669"/>
    <property type="project" value="UniProtKB-KW"/>
</dbReference>
<name>A0ABD6ATA1_9EURY</name>
<feature type="transmembrane region" description="Helical" evidence="11">
    <location>
        <begin position="65"/>
        <end position="84"/>
    </location>
</feature>
<dbReference type="GO" id="GO:0006508">
    <property type="term" value="P:proteolysis"/>
    <property type="evidence" value="ECO:0007669"/>
    <property type="project" value="UniProtKB-KW"/>
</dbReference>
<dbReference type="EMBL" id="JBHUDC010000002">
    <property type="protein sequence ID" value="MFD1512596.1"/>
    <property type="molecule type" value="Genomic_DNA"/>
</dbReference>
<evidence type="ECO:0000256" key="7">
    <source>
        <dbReference type="ARBA" id="ARBA00022989"/>
    </source>
</evidence>
<dbReference type="AlphaFoldDB" id="A0ABD6ATA1"/>